<proteinExistence type="predicted"/>
<gene>
    <name evidence="1" type="ORF">J2T15_001748</name>
</gene>
<dbReference type="EMBL" id="JAUSSU010000003">
    <property type="protein sequence ID" value="MDQ0112313.1"/>
    <property type="molecule type" value="Genomic_DNA"/>
</dbReference>
<evidence type="ECO:0000313" key="1">
    <source>
        <dbReference type="EMBL" id="MDQ0112313.1"/>
    </source>
</evidence>
<evidence type="ECO:0000313" key="2">
    <source>
        <dbReference type="Proteomes" id="UP001229346"/>
    </source>
</evidence>
<organism evidence="1 2">
    <name type="scientific">Paenibacillus harenae</name>
    <dbReference type="NCBI Taxonomy" id="306543"/>
    <lineage>
        <taxon>Bacteria</taxon>
        <taxon>Bacillati</taxon>
        <taxon>Bacillota</taxon>
        <taxon>Bacilli</taxon>
        <taxon>Bacillales</taxon>
        <taxon>Paenibacillaceae</taxon>
        <taxon>Paenibacillus</taxon>
    </lineage>
</organism>
<accession>A0ABT9U018</accession>
<reference evidence="1 2" key="1">
    <citation type="submission" date="2023-07" db="EMBL/GenBank/DDBJ databases">
        <title>Sorghum-associated microbial communities from plants grown in Nebraska, USA.</title>
        <authorList>
            <person name="Schachtman D."/>
        </authorList>
    </citation>
    <scope>NUCLEOTIDE SEQUENCE [LARGE SCALE GENOMIC DNA]</scope>
    <source>
        <strain evidence="1 2">CC482</strain>
    </source>
</reference>
<dbReference type="Proteomes" id="UP001229346">
    <property type="component" value="Unassembled WGS sequence"/>
</dbReference>
<comment type="caution">
    <text evidence="1">The sequence shown here is derived from an EMBL/GenBank/DDBJ whole genome shotgun (WGS) entry which is preliminary data.</text>
</comment>
<protein>
    <submittedName>
        <fullName evidence="1">Uncharacterized protein</fullName>
    </submittedName>
</protein>
<keyword evidence="2" id="KW-1185">Reference proteome</keyword>
<dbReference type="RefSeq" id="WP_307203055.1">
    <property type="nucleotide sequence ID" value="NZ_JAUSSU010000003.1"/>
</dbReference>
<name>A0ABT9U018_PAEHA</name>
<sequence length="928" mass="101913">MKGMTGNGGGTASIKRSFPAAPGEKIERGDVVTVFNNELYRNAEQPVSKLPRFSPDVLYMQQDEDCRAVHPIGGDGFIYIGTTNKQINIYRVDAGADGIAVKARKSIPIYGVEGINYFLFKALTDEMGIICYLEHNTEEWALRIIRWGGTEELLLGERFESQLYANGEPIIESVSESSFLLVWHCTKAVPQRLKASVCTIGAGDAIAYHGYAMELETNETLHYAFAFNKLSENVFAASYWLISNAQGSLVTRMLLLNGEGALVLGEKSIISTTTANRVELRQLILSPSKFVLIFKLGGDLSFYTIVIKDGNVPIADAPYRFRFYNEFYDAVKVSEDRFMCVDNNIITATLMLSVFDTVDGKTSMLTGKTLLNSVKGSYNKLRLVPLGQSLFALTFNHEPERDYAYTQAIMVKITPIQNVIEDLNLREQLINVWDQGAAVDSFDLSALGESGRFVAAGRGRLKLFRCAWSPVRFISSGVGEFGVSTGDHDVNGRTLASIVLSDGSVAVAYRERDTWHGKLSVFRMDIESGDYRPVLSHTFSYSHVDNISMAEVVPGKIALQYKQRLIPAYDSKQMNRGDGSDEVKVMIAAVSAAGLSGKTTTSFNLPEHYINSTFVKLDNGYLLHAGVTDRLAVMARVVKFESTGESVTFTAMQQSVTIDYERLHASVVRLGPNKVAIRSDIRTMIAEVDNNGALLVSQVYYIELLNRVTRGVVGDGQGGLIQLTTHSTGNEALLELTPYGSSGLALYQTDDTMARKQSAMGILTDMSRMDGKAAFVYKSRWASGRMASKSEPHQLLRLALLSTEDFPHDDRFYPFPGTEDTQPVFLPLGGQRAFCIGTDPAGNQIYMLAYSDGDKLSFGKPNLKPHGIAVSGGEAGALVEVAMRGIAEYDEQLKAGSVYYSNRDGRLSMDAAGIKVGLAISEHELLIE</sequence>